<name>A0A2U3LCR2_9BACT</name>
<dbReference type="Proteomes" id="UP000238701">
    <property type="component" value="Unassembled WGS sequence"/>
</dbReference>
<sequence>MPVGGVVESLSYGAFSADLHQRQAGERVPLQVSIEVTRR</sequence>
<proteinExistence type="predicted"/>
<dbReference type="EMBL" id="OMOD01000193">
    <property type="protein sequence ID" value="SPF49724.1"/>
    <property type="molecule type" value="Genomic_DNA"/>
</dbReference>
<evidence type="ECO:0000313" key="1">
    <source>
        <dbReference type="EMBL" id="SPF49724.1"/>
    </source>
</evidence>
<evidence type="ECO:0000313" key="2">
    <source>
        <dbReference type="Proteomes" id="UP000238701"/>
    </source>
</evidence>
<accession>A0A2U3LCR2</accession>
<reference evidence="2" key="1">
    <citation type="submission" date="2018-02" db="EMBL/GenBank/DDBJ databases">
        <authorList>
            <person name="Hausmann B."/>
        </authorList>
    </citation>
    <scope>NUCLEOTIDE SEQUENCE [LARGE SCALE GENOMIC DNA]</scope>
    <source>
        <strain evidence="2">Peat soil MAG SbA1</strain>
    </source>
</reference>
<dbReference type="AlphaFoldDB" id="A0A2U3LCR2"/>
<gene>
    <name evidence="1" type="ORF">SBA1_940004</name>
</gene>
<protein>
    <submittedName>
        <fullName evidence="1">Uncharacterized protein</fullName>
    </submittedName>
</protein>
<organism evidence="1 2">
    <name type="scientific">Candidatus Sulfotelmatobacter kueseliae</name>
    <dbReference type="NCBI Taxonomy" id="2042962"/>
    <lineage>
        <taxon>Bacteria</taxon>
        <taxon>Pseudomonadati</taxon>
        <taxon>Acidobacteriota</taxon>
        <taxon>Terriglobia</taxon>
        <taxon>Terriglobales</taxon>
        <taxon>Candidatus Korobacteraceae</taxon>
        <taxon>Candidatus Sulfotelmatobacter</taxon>
    </lineage>
</organism>